<dbReference type="Proteomes" id="UP001159363">
    <property type="component" value="Chromosome 9"/>
</dbReference>
<accession>A0ABQ9GN42</accession>
<protein>
    <submittedName>
        <fullName evidence="2">Uncharacterized protein</fullName>
    </submittedName>
</protein>
<evidence type="ECO:0000256" key="1">
    <source>
        <dbReference type="SAM" id="MobiDB-lite"/>
    </source>
</evidence>
<dbReference type="EMBL" id="JARBHB010000010">
    <property type="protein sequence ID" value="KAJ8873453.1"/>
    <property type="molecule type" value="Genomic_DNA"/>
</dbReference>
<feature type="region of interest" description="Disordered" evidence="1">
    <location>
        <begin position="1"/>
        <end position="23"/>
    </location>
</feature>
<evidence type="ECO:0000313" key="2">
    <source>
        <dbReference type="EMBL" id="KAJ8873453.1"/>
    </source>
</evidence>
<comment type="caution">
    <text evidence="2">The sequence shown here is derived from an EMBL/GenBank/DDBJ whole genome shotgun (WGS) entry which is preliminary data.</text>
</comment>
<gene>
    <name evidence="2" type="ORF">PR048_024270</name>
</gene>
<evidence type="ECO:0000313" key="3">
    <source>
        <dbReference type="Proteomes" id="UP001159363"/>
    </source>
</evidence>
<organism evidence="2 3">
    <name type="scientific">Dryococelus australis</name>
    <dbReference type="NCBI Taxonomy" id="614101"/>
    <lineage>
        <taxon>Eukaryota</taxon>
        <taxon>Metazoa</taxon>
        <taxon>Ecdysozoa</taxon>
        <taxon>Arthropoda</taxon>
        <taxon>Hexapoda</taxon>
        <taxon>Insecta</taxon>
        <taxon>Pterygota</taxon>
        <taxon>Neoptera</taxon>
        <taxon>Polyneoptera</taxon>
        <taxon>Phasmatodea</taxon>
        <taxon>Verophasmatodea</taxon>
        <taxon>Anareolatae</taxon>
        <taxon>Phasmatidae</taxon>
        <taxon>Eurycanthinae</taxon>
        <taxon>Dryococelus</taxon>
    </lineage>
</organism>
<keyword evidence="3" id="KW-1185">Reference proteome</keyword>
<name>A0ABQ9GN42_9NEOP</name>
<reference evidence="2 3" key="1">
    <citation type="submission" date="2023-02" db="EMBL/GenBank/DDBJ databases">
        <title>LHISI_Scaffold_Assembly.</title>
        <authorList>
            <person name="Stuart O.P."/>
            <person name="Cleave R."/>
            <person name="Magrath M.J.L."/>
            <person name="Mikheyev A.S."/>
        </authorList>
    </citation>
    <scope>NUCLEOTIDE SEQUENCE [LARGE SCALE GENOMIC DNA]</scope>
    <source>
        <strain evidence="2">Daus_M_001</strain>
        <tissue evidence="2">Leg muscle</tissue>
    </source>
</reference>
<sequence length="282" mass="31626">MRCATHEETIGRRGTRNPMADSSVVITKRPPFEPPSPPRAVVKQGHVGNSRPHLTAMNSWFPFRKVQLSHSSNDRCYNNIPQRGFNVGKYLVLAAAPAMVAERLACLPPTKSILVQSPGRSLGIFACGNRAGRCRYSAGFLGDLPFPPPFYSGAAPYSHESPSPTLKTSILMASYERAAFSDKPDDDSHDSSNTTLNFVVELIFSAHCDSEGRRWDWVWTPKFQGAAHKWNEALSASKRTPPSRQRRRLHYGWKRSERDFCRRDTAPARRPEMRTPCPLTCV</sequence>
<feature type="compositionally biased region" description="Basic and acidic residues" evidence="1">
    <location>
        <begin position="1"/>
        <end position="11"/>
    </location>
</feature>
<proteinExistence type="predicted"/>